<evidence type="ECO:0000256" key="5">
    <source>
        <dbReference type="SAM" id="MobiDB-lite"/>
    </source>
</evidence>
<feature type="region of interest" description="Disordered" evidence="5">
    <location>
        <begin position="1293"/>
        <end position="1312"/>
    </location>
</feature>
<evidence type="ECO:0000256" key="6">
    <source>
        <dbReference type="SAM" id="Phobius"/>
    </source>
</evidence>
<keyword evidence="10" id="KW-1185">Reference proteome</keyword>
<evidence type="ECO:0000259" key="8">
    <source>
        <dbReference type="PROSITE" id="PS51778"/>
    </source>
</evidence>
<dbReference type="InterPro" id="IPR042067">
    <property type="entry name" value="Sip3_PH"/>
</dbReference>
<evidence type="ECO:0000256" key="4">
    <source>
        <dbReference type="ARBA" id="ARBA00023136"/>
    </source>
</evidence>
<protein>
    <submittedName>
        <fullName evidence="9">Uncharacterized protein</fullName>
    </submittedName>
</protein>
<dbReference type="InterPro" id="IPR011993">
    <property type="entry name" value="PH-like_dom_sf"/>
</dbReference>
<keyword evidence="2 6" id="KW-0812">Transmembrane</keyword>
<dbReference type="Pfam" id="PF16016">
    <property type="entry name" value="VASt"/>
    <property type="match status" value="1"/>
</dbReference>
<dbReference type="PROSITE" id="PS51778">
    <property type="entry name" value="VAST"/>
    <property type="match status" value="1"/>
</dbReference>
<evidence type="ECO:0000313" key="9">
    <source>
        <dbReference type="EMBL" id="ODV90394.1"/>
    </source>
</evidence>
<feature type="domain" description="VASt" evidence="8">
    <location>
        <begin position="876"/>
        <end position="1059"/>
    </location>
</feature>
<dbReference type="InterPro" id="IPR031968">
    <property type="entry name" value="VASt"/>
</dbReference>
<dbReference type="PANTHER" id="PTHR14248">
    <property type="entry name" value="CYCLIN Y, ISOFORM A"/>
    <property type="match status" value="1"/>
</dbReference>
<dbReference type="EMBL" id="KV453842">
    <property type="protein sequence ID" value="ODV90394.1"/>
    <property type="molecule type" value="Genomic_DNA"/>
</dbReference>
<sequence>MAPSSADSHSSAKHHAKRRPSRIGKHATGMVKLVPVLLKEATVDSPSFRAVVSEISNDIEHLDRWIDGSSKALVKLHADTDGLQDSINLWLSKLVPIELSESLISPGSTLEAWVLFASSSKSVWLNTLNFVSLLEPKILEPLLNLQKSLIRHSREIRKHFEVAQSRYDSTLARYMSQSKLKEASALREDAFQVFEAFKTYSRLSLDYAIRLVNLKIQIDKTMTHMLRDVYAALQPYLGVKDQSFAAKSQNTMARIAAYFDHSSPTQDRLFKELEQVRKDLELYSLDKSPSRDLIDYYHYTIPSLQPPPPPAEFPSPPNSPESYNPHGPNDASENNNETRVPSKPAHARQPSVPLPSTPPVSTREGWVFLKILSGKPARAYWVRRWCFVQNGMFGFLAFDGSRSLVEESEKIGVLLCNAKANISEDRRFCFDVITKNVTFTLQAENQNDLVRWLDVFQYAKSSAVEQKDSSLAFSIIPPLFQEFAISQSSASNTISELSQHETGKAESPPAADVTQRIRAKTISGTQQTLQTIINAGQLLTGHQNIPNIMGDQDSLPMNVSSSRSCCTPIRTAGTDIAITVSLSVIRPRIPNAIDANIWGIVSDFERVNEANFGISTASTDDSNTARSRERSLSKDDVLEWDKYFPALPSCYPTTLRGRLAVLRAIYPFVPHTEYVLLYFSCIWNPSETMDIPSTFFVTNGSIYIYVNTAGFTSFQQIRLSDIIVITGKAGTLYDTLEIITERGAVGVIYTYTVAGNIIHASLSLIHENCFDGSPLSDAELEKILSALHGNLPPSTRPGWNYVHVDHSAHKANNSPSSHSEEQNAQNDARTVMNNRIKRHLARSNLVVPTHSTLTDRILSRWKGKTIQSDEEIYYVNYRKIVENTFAYPAKAVFLLICGDSSTFAQRMFSKFVGAKVNASPWVSIPKADRQERGLYERTFSFEAIVQDILLQNHREVLSHTQNIELIDDNSEYIVTEVITPTNFPLRERYVILLKQRIYRKSRASCVVEGMAGIQWIRPPPTLLHKVVVEELVIRALVGLSSFSFYALNDELAKLGRNHVIERAYRLYGDIGRDSNTGTRILRDKHALQEHDDDIPHYQVYRRAILFYVYLYIKLVLSRLIFERLGKAFEIVSSIADKVTTHAILSSALFISLIVNFVLMHMNGQAFYMNKWTQQKLAETDLESSIWCKTFQRLQTSRDSLGRKRNEYAIALRLLDEYERDIIGLQYESFVREMRLQCLSYVKTLDDKEKKYAHKALVGNGDLDSKKVSKEDTYNKLKRCQEYFRPHSEYSSESISISSSNLPPGENSELNLN</sequence>
<dbReference type="Proteomes" id="UP000095023">
    <property type="component" value="Unassembled WGS sequence"/>
</dbReference>
<evidence type="ECO:0000256" key="1">
    <source>
        <dbReference type="ARBA" id="ARBA00004370"/>
    </source>
</evidence>
<dbReference type="SUPFAM" id="SSF103657">
    <property type="entry name" value="BAR/IMD domain-like"/>
    <property type="match status" value="1"/>
</dbReference>
<comment type="subcellular location">
    <subcellularLocation>
        <location evidence="1">Membrane</location>
    </subcellularLocation>
</comment>
<dbReference type="GO" id="GO:0016020">
    <property type="term" value="C:membrane"/>
    <property type="evidence" value="ECO:0007669"/>
    <property type="project" value="UniProtKB-SubCell"/>
</dbReference>
<dbReference type="InterPro" id="IPR004148">
    <property type="entry name" value="BAR_dom"/>
</dbReference>
<dbReference type="Gene3D" id="1.20.1270.60">
    <property type="entry name" value="Arfaptin homology (AH) domain/BAR domain"/>
    <property type="match status" value="1"/>
</dbReference>
<feature type="region of interest" description="Disordered" evidence="5">
    <location>
        <begin position="305"/>
        <end position="359"/>
    </location>
</feature>
<gene>
    <name evidence="9" type="ORF">CANCADRAFT_106047</name>
</gene>
<dbReference type="Pfam" id="PF16746">
    <property type="entry name" value="BAR_3"/>
    <property type="match status" value="1"/>
</dbReference>
<evidence type="ECO:0000259" key="7">
    <source>
        <dbReference type="PROSITE" id="PS50003"/>
    </source>
</evidence>
<feature type="compositionally biased region" description="Basic residues" evidence="5">
    <location>
        <begin position="11"/>
        <end position="24"/>
    </location>
</feature>
<feature type="region of interest" description="Disordered" evidence="5">
    <location>
        <begin position="1"/>
        <end position="24"/>
    </location>
</feature>
<dbReference type="SMART" id="SM00233">
    <property type="entry name" value="PH"/>
    <property type="match status" value="1"/>
</dbReference>
<dbReference type="GO" id="GO:0005737">
    <property type="term" value="C:cytoplasm"/>
    <property type="evidence" value="ECO:0007669"/>
    <property type="project" value="InterPro"/>
</dbReference>
<feature type="domain" description="PH" evidence="7">
    <location>
        <begin position="360"/>
        <end position="461"/>
    </location>
</feature>
<dbReference type="InterPro" id="IPR001849">
    <property type="entry name" value="PH_domain"/>
</dbReference>
<feature type="compositionally biased region" description="Pro residues" evidence="5">
    <location>
        <begin position="305"/>
        <end position="319"/>
    </location>
</feature>
<reference evidence="10" key="1">
    <citation type="submission" date="2016-02" db="EMBL/GenBank/DDBJ databases">
        <title>Comparative genomics of biotechnologically important yeasts.</title>
        <authorList>
            <consortium name="DOE Joint Genome Institute"/>
            <person name="Riley R."/>
            <person name="Haridas S."/>
            <person name="Wolfe K.H."/>
            <person name="Lopes M.R."/>
            <person name="Hittinger C.T."/>
            <person name="Goker M."/>
            <person name="Salamov A."/>
            <person name="Wisecaver J."/>
            <person name="Long T.M."/>
            <person name="Aerts A.L."/>
            <person name="Barry K."/>
            <person name="Choi C."/>
            <person name="Clum A."/>
            <person name="Coughlan A.Y."/>
            <person name="Deshpande S."/>
            <person name="Douglass A.P."/>
            <person name="Hanson S.J."/>
            <person name="Klenk H.-P."/>
            <person name="Labutti K."/>
            <person name="Lapidus A."/>
            <person name="Lindquist E."/>
            <person name="Lipzen A."/>
            <person name="Meier-Kolthoff J.P."/>
            <person name="Ohm R.A."/>
            <person name="Otillar R.P."/>
            <person name="Pangilinan J."/>
            <person name="Peng Y."/>
            <person name="Rokas A."/>
            <person name="Rosa C.A."/>
            <person name="Scheuner C."/>
            <person name="Sibirny A.A."/>
            <person name="Slot J.C."/>
            <person name="Stielow J.B."/>
            <person name="Sun H."/>
            <person name="Kurtzman C.P."/>
            <person name="Blackwell M."/>
            <person name="Jeffries T.W."/>
            <person name="Grigoriev I.V."/>
        </authorList>
    </citation>
    <scope>NUCLEOTIDE SEQUENCE [LARGE SCALE GENOMIC DNA]</scope>
    <source>
        <strain evidence="10">NRRL Y-17796</strain>
    </source>
</reference>
<name>A0A1E4TF58_9ASCO</name>
<keyword evidence="3 6" id="KW-1133">Transmembrane helix</keyword>
<feature type="transmembrane region" description="Helical" evidence="6">
    <location>
        <begin position="1141"/>
        <end position="1161"/>
    </location>
</feature>
<evidence type="ECO:0000313" key="10">
    <source>
        <dbReference type="Proteomes" id="UP000095023"/>
    </source>
</evidence>
<dbReference type="Pfam" id="PF00169">
    <property type="entry name" value="PH"/>
    <property type="match status" value="1"/>
</dbReference>
<dbReference type="OrthoDB" id="10070851at2759"/>
<evidence type="ECO:0000256" key="2">
    <source>
        <dbReference type="ARBA" id="ARBA00022692"/>
    </source>
</evidence>
<organism evidence="9 10">
    <name type="scientific">Tortispora caseinolytica NRRL Y-17796</name>
    <dbReference type="NCBI Taxonomy" id="767744"/>
    <lineage>
        <taxon>Eukaryota</taxon>
        <taxon>Fungi</taxon>
        <taxon>Dikarya</taxon>
        <taxon>Ascomycota</taxon>
        <taxon>Saccharomycotina</taxon>
        <taxon>Trigonopsidomycetes</taxon>
        <taxon>Trigonopsidales</taxon>
        <taxon>Trigonopsidaceae</taxon>
        <taxon>Tortispora</taxon>
    </lineage>
</organism>
<accession>A0A1E4TF58</accession>
<evidence type="ECO:0000256" key="3">
    <source>
        <dbReference type="ARBA" id="ARBA00022989"/>
    </source>
</evidence>
<dbReference type="SUPFAM" id="SSF50729">
    <property type="entry name" value="PH domain-like"/>
    <property type="match status" value="1"/>
</dbReference>
<dbReference type="Gene3D" id="2.30.29.30">
    <property type="entry name" value="Pleckstrin-homology domain (PH domain)/Phosphotyrosine-binding domain (PTB)"/>
    <property type="match status" value="1"/>
</dbReference>
<dbReference type="CDD" id="cd13280">
    <property type="entry name" value="PH_SIP3"/>
    <property type="match status" value="1"/>
</dbReference>
<feature type="transmembrane region" description="Helical" evidence="6">
    <location>
        <begin position="1104"/>
        <end position="1121"/>
    </location>
</feature>
<proteinExistence type="predicted"/>
<dbReference type="PROSITE" id="PS50003">
    <property type="entry name" value="PH_DOMAIN"/>
    <property type="match status" value="1"/>
</dbReference>
<keyword evidence="4 6" id="KW-0472">Membrane</keyword>
<dbReference type="InterPro" id="IPR027267">
    <property type="entry name" value="AH/BAR_dom_sf"/>
</dbReference>